<protein>
    <submittedName>
        <fullName evidence="1">Uncharacterized protein</fullName>
    </submittedName>
</protein>
<sequence length="432" mass="51129">MPHSDFWPFDKCHKNNEDAKIGEPSILQKQLGAMEGEVKEIQMEIAAIKKDRLDQTRKQPKLYGNVSDIEEVVRGHAPYDPVPKYHEVIKLREELIRAKSAADEERLQREKHEEKLKELEKKLNDICSTDMVAEESRTSEEVTSHKIQLRDMREELEELRMTLNEKTEQLQEYRMRYLQAQQQVEEAKRQHDVIEFDNKQVSDQIQLEIQKMKMQFQEKLQELAPLPDLLKGAQIQLQEAKQMQKLAEDSTQQLSSELHRVREKLVMAVNSLNQEKADRSKLMDENKVIKITSYEKDKEIDTLTKELDEYKYKEKSTELAQLLKDFEELRSESNRSLSRCKERSESMRRYMQTQITELERQLIQSRAQCSACQKERDEIRQRMQSQINNLQESFELAEIRLRGLQNQVFSLKKSYSCILADENDEFNKITNS</sequence>
<reference evidence="1 2" key="1">
    <citation type="journal article" date="2022" name="Genome Biol. Evol.">
        <title>The Spruce Budworm Genome: Reconstructing the Evolutionary History of Antifreeze Proteins.</title>
        <authorList>
            <person name="Beliveau C."/>
            <person name="Gagne P."/>
            <person name="Picq S."/>
            <person name="Vernygora O."/>
            <person name="Keeling C.I."/>
            <person name="Pinkney K."/>
            <person name="Doucet D."/>
            <person name="Wen F."/>
            <person name="Johnston J.S."/>
            <person name="Maaroufi H."/>
            <person name="Boyle B."/>
            <person name="Laroche J."/>
            <person name="Dewar K."/>
            <person name="Juretic N."/>
            <person name="Blackburn G."/>
            <person name="Nisole A."/>
            <person name="Brunet B."/>
            <person name="Brandao M."/>
            <person name="Lumley L."/>
            <person name="Duan J."/>
            <person name="Quan G."/>
            <person name="Lucarotti C.J."/>
            <person name="Roe A.D."/>
            <person name="Sperling F.A.H."/>
            <person name="Levesque R.C."/>
            <person name="Cusson M."/>
        </authorList>
    </citation>
    <scope>NUCLEOTIDE SEQUENCE [LARGE SCALE GENOMIC DNA]</scope>
    <source>
        <strain evidence="1">Glfc:IPQL:Cfum</strain>
    </source>
</reference>
<keyword evidence="2" id="KW-1185">Reference proteome</keyword>
<proteinExistence type="predicted"/>
<evidence type="ECO:0000313" key="2">
    <source>
        <dbReference type="Proteomes" id="UP001064048"/>
    </source>
</evidence>
<evidence type="ECO:0000313" key="1">
    <source>
        <dbReference type="EMBL" id="KAI8430990.1"/>
    </source>
</evidence>
<accession>A0ACC0K422</accession>
<dbReference type="EMBL" id="CM046131">
    <property type="protein sequence ID" value="KAI8430990.1"/>
    <property type="molecule type" value="Genomic_DNA"/>
</dbReference>
<gene>
    <name evidence="1" type="ORF">MSG28_001083</name>
</gene>
<dbReference type="Proteomes" id="UP001064048">
    <property type="component" value="Chromosome Z"/>
</dbReference>
<comment type="caution">
    <text evidence="1">The sequence shown here is derived from an EMBL/GenBank/DDBJ whole genome shotgun (WGS) entry which is preliminary data.</text>
</comment>
<name>A0ACC0K422_CHOFU</name>
<organism evidence="1 2">
    <name type="scientific">Choristoneura fumiferana</name>
    <name type="common">Spruce budworm moth</name>
    <name type="synonym">Archips fumiferana</name>
    <dbReference type="NCBI Taxonomy" id="7141"/>
    <lineage>
        <taxon>Eukaryota</taxon>
        <taxon>Metazoa</taxon>
        <taxon>Ecdysozoa</taxon>
        <taxon>Arthropoda</taxon>
        <taxon>Hexapoda</taxon>
        <taxon>Insecta</taxon>
        <taxon>Pterygota</taxon>
        <taxon>Neoptera</taxon>
        <taxon>Endopterygota</taxon>
        <taxon>Lepidoptera</taxon>
        <taxon>Glossata</taxon>
        <taxon>Ditrysia</taxon>
        <taxon>Tortricoidea</taxon>
        <taxon>Tortricidae</taxon>
        <taxon>Tortricinae</taxon>
        <taxon>Choristoneura</taxon>
    </lineage>
</organism>